<keyword evidence="1" id="KW-0443">Lipid metabolism</keyword>
<evidence type="ECO:0000259" key="3">
    <source>
        <dbReference type="PROSITE" id="PS51635"/>
    </source>
</evidence>
<feature type="region of interest" description="Disordered" evidence="2">
    <location>
        <begin position="318"/>
        <end position="389"/>
    </location>
</feature>
<evidence type="ECO:0000256" key="1">
    <source>
        <dbReference type="ARBA" id="ARBA00023098"/>
    </source>
</evidence>
<gene>
    <name evidence="4" type="ORF">C477_15080</name>
</gene>
<dbReference type="InterPro" id="IPR016035">
    <property type="entry name" value="Acyl_Trfase/lysoPLipase"/>
</dbReference>
<protein>
    <submittedName>
        <fullName evidence="4">Patatin</fullName>
    </submittedName>
</protein>
<dbReference type="SUPFAM" id="SSF52151">
    <property type="entry name" value="FabD/lysophospholipase-like"/>
    <property type="match status" value="1"/>
</dbReference>
<dbReference type="PROSITE" id="PS51635">
    <property type="entry name" value="PNPLA"/>
    <property type="match status" value="1"/>
</dbReference>
<dbReference type="STRING" id="1227488.C477_15080"/>
<evidence type="ECO:0000313" key="4">
    <source>
        <dbReference type="EMBL" id="ELZ16710.1"/>
    </source>
</evidence>
<dbReference type="GO" id="GO:0006629">
    <property type="term" value="P:lipid metabolic process"/>
    <property type="evidence" value="ECO:0007669"/>
    <property type="project" value="UniProtKB-KW"/>
</dbReference>
<evidence type="ECO:0000256" key="2">
    <source>
        <dbReference type="SAM" id="MobiDB-lite"/>
    </source>
</evidence>
<dbReference type="EMBL" id="AOIS01000048">
    <property type="protein sequence ID" value="ELZ16710.1"/>
    <property type="molecule type" value="Genomic_DNA"/>
</dbReference>
<dbReference type="Pfam" id="PF01734">
    <property type="entry name" value="Patatin"/>
    <property type="match status" value="1"/>
</dbReference>
<dbReference type="Proteomes" id="UP000011657">
    <property type="component" value="Unassembled WGS sequence"/>
</dbReference>
<feature type="region of interest" description="Disordered" evidence="2">
    <location>
        <begin position="1"/>
        <end position="26"/>
    </location>
</feature>
<sequence>MSDGNGDASRSDATPESTTADSNGPRQIAIACQGGGSHTAFTAGVLRELLANWTADEERFELVGISGTSGGAVNALGVWYGLLTGGPSTAVEILDGIWSDLAATDAFDRLLNEWVLTYTRLDSMGVGLPSVSPYCNPYDDAAQRRLAEILERYIDFDAIPELGGAERPELVVGAVNLERGDFETFTAEDVTVDAVLASAALPTLFEAVEVDGQRYWDGLFSQNPPVHDLMSVPGERTPDELWVVQINPQRRSETPTTLAEIADRRNELGGNISLNQELRFIERINEWIEAGHFDHPDYTVTTIHRIELTGYHHATSDRTHWVSPRDQTRPRSRFPRGTDGAGGAAGRGVPRRSELSPPPAIDVACTPAFRPSRSRRRSNALTTGHGKYR</sequence>
<organism evidence="4 5">
    <name type="scientific">Haloterrigena salina JCM 13891</name>
    <dbReference type="NCBI Taxonomy" id="1227488"/>
    <lineage>
        <taxon>Archaea</taxon>
        <taxon>Methanobacteriati</taxon>
        <taxon>Methanobacteriota</taxon>
        <taxon>Stenosarchaea group</taxon>
        <taxon>Halobacteria</taxon>
        <taxon>Halobacteriales</taxon>
        <taxon>Natrialbaceae</taxon>
        <taxon>Haloterrigena</taxon>
    </lineage>
</organism>
<proteinExistence type="predicted"/>
<dbReference type="Gene3D" id="3.40.1090.10">
    <property type="entry name" value="Cytosolic phospholipase A2 catalytic domain"/>
    <property type="match status" value="2"/>
</dbReference>
<feature type="compositionally biased region" description="Polar residues" evidence="2">
    <location>
        <begin position="11"/>
        <end position="25"/>
    </location>
</feature>
<keyword evidence="5" id="KW-1185">Reference proteome</keyword>
<dbReference type="AlphaFoldDB" id="M0C0H7"/>
<dbReference type="PATRIC" id="fig|1227488.3.peg.3001"/>
<comment type="caution">
    <text evidence="4">The sequence shown here is derived from an EMBL/GenBank/DDBJ whole genome shotgun (WGS) entry which is preliminary data.</text>
</comment>
<name>M0C0H7_9EURY</name>
<reference evidence="4 5" key="1">
    <citation type="journal article" date="2014" name="PLoS Genet.">
        <title>Phylogenetically driven sequencing of extremely halophilic archaea reveals strategies for static and dynamic osmo-response.</title>
        <authorList>
            <person name="Becker E.A."/>
            <person name="Seitzer P.M."/>
            <person name="Tritt A."/>
            <person name="Larsen D."/>
            <person name="Krusor M."/>
            <person name="Yao A.I."/>
            <person name="Wu D."/>
            <person name="Madern D."/>
            <person name="Eisen J.A."/>
            <person name="Darling A.E."/>
            <person name="Facciotti M.T."/>
        </authorList>
    </citation>
    <scope>NUCLEOTIDE SEQUENCE [LARGE SCALE GENOMIC DNA]</scope>
    <source>
        <strain evidence="4 5">JCM 13891</strain>
    </source>
</reference>
<evidence type="ECO:0000313" key="5">
    <source>
        <dbReference type="Proteomes" id="UP000011657"/>
    </source>
</evidence>
<feature type="domain" description="PNPLA" evidence="3">
    <location>
        <begin position="30"/>
        <end position="230"/>
    </location>
</feature>
<dbReference type="eggNOG" id="arCOG09020">
    <property type="taxonomic scope" value="Archaea"/>
</dbReference>
<dbReference type="InterPro" id="IPR002641">
    <property type="entry name" value="PNPLA_dom"/>
</dbReference>
<dbReference type="RefSeq" id="WP_008895294.1">
    <property type="nucleotide sequence ID" value="NZ_AOIS01000048.1"/>
</dbReference>
<accession>M0C0H7</accession>